<dbReference type="CDD" id="cd01741">
    <property type="entry name" value="GATase1_1"/>
    <property type="match status" value="1"/>
</dbReference>
<evidence type="ECO:0000259" key="1">
    <source>
        <dbReference type="Pfam" id="PF00117"/>
    </source>
</evidence>
<keyword evidence="2" id="KW-0808">Transferase</keyword>
<dbReference type="SUPFAM" id="SSF52317">
    <property type="entry name" value="Class I glutamine amidotransferase-like"/>
    <property type="match status" value="1"/>
</dbReference>
<sequence>MSRVSVLLHADPETPGLIAEILDRRCIEMETIRGYAGERIPASMEGRDALVVMGGPMGVYDQGRLPFLRDEIGLIGDAVRSGKPVLGVCLGSELLAAALGAKVEPARKEIGWYSVTLTDAAAHDPIWRDVDQEIAVFHWHGDAFELPRGAVPLASSALTPHQAFRHGRASYGLLFHMEMDEAMVRAMVESFGEELREAGADGDRILAQAPSAVREMRRVGSIVFDRWVDRIGGDD</sequence>
<dbReference type="Pfam" id="PF00117">
    <property type="entry name" value="GATase"/>
    <property type="match status" value="1"/>
</dbReference>
<dbReference type="InterPro" id="IPR029062">
    <property type="entry name" value="Class_I_gatase-like"/>
</dbReference>
<name>A0A538TRL0_UNCEI</name>
<dbReference type="EMBL" id="VBOZ01000009">
    <property type="protein sequence ID" value="TMQ66263.1"/>
    <property type="molecule type" value="Genomic_DNA"/>
</dbReference>
<dbReference type="InterPro" id="IPR044992">
    <property type="entry name" value="ChyE-like"/>
</dbReference>
<dbReference type="Gene3D" id="3.40.50.880">
    <property type="match status" value="1"/>
</dbReference>
<comment type="caution">
    <text evidence="2">The sequence shown here is derived from an EMBL/GenBank/DDBJ whole genome shotgun (WGS) entry which is preliminary data.</text>
</comment>
<reference evidence="2 3" key="1">
    <citation type="journal article" date="2019" name="Nat. Microbiol.">
        <title>Mediterranean grassland soil C-N compound turnover is dependent on rainfall and depth, and is mediated by genomically divergent microorganisms.</title>
        <authorList>
            <person name="Diamond S."/>
            <person name="Andeer P.F."/>
            <person name="Li Z."/>
            <person name="Crits-Christoph A."/>
            <person name="Burstein D."/>
            <person name="Anantharaman K."/>
            <person name="Lane K.R."/>
            <person name="Thomas B.C."/>
            <person name="Pan C."/>
            <person name="Northen T.R."/>
            <person name="Banfield J.F."/>
        </authorList>
    </citation>
    <scope>NUCLEOTIDE SEQUENCE [LARGE SCALE GENOMIC DNA]</scope>
    <source>
        <strain evidence="2">WS_9</strain>
    </source>
</reference>
<dbReference type="PANTHER" id="PTHR42695">
    <property type="entry name" value="GLUTAMINE AMIDOTRANSFERASE YLR126C-RELATED"/>
    <property type="match status" value="1"/>
</dbReference>
<dbReference type="Proteomes" id="UP000317691">
    <property type="component" value="Unassembled WGS sequence"/>
</dbReference>
<proteinExistence type="predicted"/>
<gene>
    <name evidence="2" type="ORF">E6K79_02610</name>
</gene>
<dbReference type="AlphaFoldDB" id="A0A538TRL0"/>
<organism evidence="2 3">
    <name type="scientific">Eiseniibacteriota bacterium</name>
    <dbReference type="NCBI Taxonomy" id="2212470"/>
    <lineage>
        <taxon>Bacteria</taxon>
        <taxon>Candidatus Eiseniibacteriota</taxon>
    </lineage>
</organism>
<dbReference type="GO" id="GO:0005829">
    <property type="term" value="C:cytosol"/>
    <property type="evidence" value="ECO:0007669"/>
    <property type="project" value="TreeGrafter"/>
</dbReference>
<accession>A0A538TRL0</accession>
<dbReference type="PANTHER" id="PTHR42695:SF5">
    <property type="entry name" value="GLUTAMINE AMIDOTRANSFERASE YLR126C-RELATED"/>
    <property type="match status" value="1"/>
</dbReference>
<dbReference type="FunFam" id="3.40.50.880:FF:000033">
    <property type="entry name" value="Glutamine amidotransferase class-I"/>
    <property type="match status" value="1"/>
</dbReference>
<evidence type="ECO:0000313" key="3">
    <source>
        <dbReference type="Proteomes" id="UP000317691"/>
    </source>
</evidence>
<dbReference type="InterPro" id="IPR017926">
    <property type="entry name" value="GATASE"/>
</dbReference>
<dbReference type="GO" id="GO:0016740">
    <property type="term" value="F:transferase activity"/>
    <property type="evidence" value="ECO:0007669"/>
    <property type="project" value="UniProtKB-KW"/>
</dbReference>
<keyword evidence="2" id="KW-0315">Glutamine amidotransferase</keyword>
<dbReference type="PROSITE" id="PS51273">
    <property type="entry name" value="GATASE_TYPE_1"/>
    <property type="match status" value="1"/>
</dbReference>
<feature type="domain" description="Glutamine amidotransferase" evidence="1">
    <location>
        <begin position="45"/>
        <end position="179"/>
    </location>
</feature>
<protein>
    <submittedName>
        <fullName evidence="2">Type 1 glutamine amidotransferase</fullName>
    </submittedName>
</protein>
<evidence type="ECO:0000313" key="2">
    <source>
        <dbReference type="EMBL" id="TMQ66263.1"/>
    </source>
</evidence>